<dbReference type="EMBL" id="JAENHN010000002">
    <property type="protein sequence ID" value="MBK1809140.1"/>
    <property type="molecule type" value="Genomic_DNA"/>
</dbReference>
<dbReference type="Proteomes" id="UP000596739">
    <property type="component" value="Unassembled WGS sequence"/>
</dbReference>
<reference evidence="2" key="1">
    <citation type="submission" date="2021-01" db="EMBL/GenBank/DDBJ databases">
        <title>Genome public.</title>
        <authorList>
            <person name="Liu C."/>
            <person name="Sun Q."/>
        </authorList>
    </citation>
    <scope>NUCLEOTIDE SEQUENCE [LARGE SCALE GENOMIC DNA]</scope>
    <source>
        <strain evidence="2">YIM B02505</strain>
    </source>
</reference>
<dbReference type="InterPro" id="IPR010064">
    <property type="entry name" value="HK97-gp10_tail"/>
</dbReference>
<name>A0ABS1EIF9_9CLOT</name>
<dbReference type="Pfam" id="PF04883">
    <property type="entry name" value="HK97-gp10_like"/>
    <property type="match status" value="1"/>
</dbReference>
<keyword evidence="2" id="KW-1185">Reference proteome</keyword>
<protein>
    <submittedName>
        <fullName evidence="1">HK97 gp10 family phage protein</fullName>
    </submittedName>
</protein>
<comment type="caution">
    <text evidence="1">The sequence shown here is derived from an EMBL/GenBank/DDBJ whole genome shotgun (WGS) entry which is preliminary data.</text>
</comment>
<evidence type="ECO:0000313" key="1">
    <source>
        <dbReference type="EMBL" id="MBK1809140.1"/>
    </source>
</evidence>
<proteinExistence type="predicted"/>
<dbReference type="NCBIfam" id="TIGR01725">
    <property type="entry name" value="phge_HK97_gp10"/>
    <property type="match status" value="1"/>
</dbReference>
<gene>
    <name evidence="1" type="ORF">JHL18_00565</name>
</gene>
<organism evidence="1 2">
    <name type="scientific">Clostridium yunnanense</name>
    <dbReference type="NCBI Taxonomy" id="2800325"/>
    <lineage>
        <taxon>Bacteria</taxon>
        <taxon>Bacillati</taxon>
        <taxon>Bacillota</taxon>
        <taxon>Clostridia</taxon>
        <taxon>Eubacteriales</taxon>
        <taxon>Clostridiaceae</taxon>
        <taxon>Clostridium</taxon>
    </lineage>
</organism>
<evidence type="ECO:0000313" key="2">
    <source>
        <dbReference type="Proteomes" id="UP000596739"/>
    </source>
</evidence>
<accession>A0ABS1EIF9</accession>
<sequence length="145" mass="16701">MNMVSIEVTGLKELIKQVEQLATSRELEEADKKALKRCGDLAKTEVQKIMPKSQDVSKSGRKGSRTFKHAADNIPIKLKKVDGQLTVIVGWEKGSNDAYFYSKFVEFGSSKMPPSAPFKRTFIRERKEWDKIFEEEYNKLLEKLR</sequence>